<organism evidence="4 5">
    <name type="scientific">Boletus reticuloceps</name>
    <dbReference type="NCBI Taxonomy" id="495285"/>
    <lineage>
        <taxon>Eukaryota</taxon>
        <taxon>Fungi</taxon>
        <taxon>Dikarya</taxon>
        <taxon>Basidiomycota</taxon>
        <taxon>Agaricomycotina</taxon>
        <taxon>Agaricomycetes</taxon>
        <taxon>Agaricomycetidae</taxon>
        <taxon>Boletales</taxon>
        <taxon>Boletineae</taxon>
        <taxon>Boletaceae</taxon>
        <taxon>Boletoideae</taxon>
        <taxon>Boletus</taxon>
    </lineage>
</organism>
<dbReference type="EMBL" id="JAGFBS010000043">
    <property type="protein sequence ID" value="KAG6370850.1"/>
    <property type="molecule type" value="Genomic_DNA"/>
</dbReference>
<dbReference type="InterPro" id="IPR036736">
    <property type="entry name" value="ACP-like_sf"/>
</dbReference>
<dbReference type="Proteomes" id="UP000683000">
    <property type="component" value="Unassembled WGS sequence"/>
</dbReference>
<dbReference type="AlphaFoldDB" id="A0A8I3A5U6"/>
<accession>A0A8I3A5U6</accession>
<proteinExistence type="predicted"/>
<dbReference type="InterPro" id="IPR020806">
    <property type="entry name" value="PKS_PP-bd"/>
</dbReference>
<keyword evidence="1" id="KW-0596">Phosphopantetheine</keyword>
<dbReference type="Gene3D" id="1.10.1200.10">
    <property type="entry name" value="ACP-like"/>
    <property type="match status" value="1"/>
</dbReference>
<dbReference type="PROSITE" id="PS50075">
    <property type="entry name" value="CARRIER"/>
    <property type="match status" value="1"/>
</dbReference>
<evidence type="ECO:0000256" key="2">
    <source>
        <dbReference type="ARBA" id="ARBA00022553"/>
    </source>
</evidence>
<evidence type="ECO:0000313" key="4">
    <source>
        <dbReference type="EMBL" id="KAG6370850.1"/>
    </source>
</evidence>
<dbReference type="GO" id="GO:0031177">
    <property type="term" value="F:phosphopantetheine binding"/>
    <property type="evidence" value="ECO:0007669"/>
    <property type="project" value="InterPro"/>
</dbReference>
<evidence type="ECO:0000256" key="1">
    <source>
        <dbReference type="ARBA" id="ARBA00022450"/>
    </source>
</evidence>
<protein>
    <recommendedName>
        <fullName evidence="3">Carrier domain-containing protein</fullName>
    </recommendedName>
</protein>
<evidence type="ECO:0000313" key="5">
    <source>
        <dbReference type="Proteomes" id="UP000683000"/>
    </source>
</evidence>
<evidence type="ECO:0000259" key="3">
    <source>
        <dbReference type="PROSITE" id="PS50075"/>
    </source>
</evidence>
<keyword evidence="5" id="KW-1185">Reference proteome</keyword>
<comment type="caution">
    <text evidence="4">The sequence shown here is derived from an EMBL/GenBank/DDBJ whole genome shotgun (WGS) entry which is preliminary data.</text>
</comment>
<sequence length="189" mass="20556">MMFCSPGPGVNNVEELYTSGLPTPQTLVSEGGGMFEKHHISDMDGDRIRKIIADVLQITDSEEIKDDTNFGSLDLDSLGSIEVQQALMVTLNRPIPHNILTERPTLSALCDFLVDDLNGADVSDGKIYGGESPVCYSHSSDTALVLLQQCPDSFHVSLYLVHEHDHTPLRVDAAQTSSEKARGVHGHVT</sequence>
<dbReference type="SUPFAM" id="SSF47336">
    <property type="entry name" value="ACP-like"/>
    <property type="match status" value="1"/>
</dbReference>
<name>A0A8I3A5U6_9AGAM</name>
<feature type="domain" description="Carrier" evidence="3">
    <location>
        <begin position="42"/>
        <end position="117"/>
    </location>
</feature>
<dbReference type="InterPro" id="IPR009081">
    <property type="entry name" value="PP-bd_ACP"/>
</dbReference>
<keyword evidence="2" id="KW-0597">Phosphoprotein</keyword>
<gene>
    <name evidence="4" type="ORF">JVT61DRAFT_10868</name>
</gene>
<dbReference type="SMART" id="SM00823">
    <property type="entry name" value="PKS_PP"/>
    <property type="match status" value="1"/>
</dbReference>
<reference evidence="4" key="1">
    <citation type="submission" date="2021-03" db="EMBL/GenBank/DDBJ databases">
        <title>Evolutionary innovations through gain and loss of genes in the ectomycorrhizal Boletales.</title>
        <authorList>
            <person name="Wu G."/>
            <person name="Miyauchi S."/>
            <person name="Morin E."/>
            <person name="Yang Z.-L."/>
            <person name="Xu J."/>
            <person name="Martin F.M."/>
        </authorList>
    </citation>
    <scope>NUCLEOTIDE SEQUENCE</scope>
    <source>
        <strain evidence="4">BR01</strain>
    </source>
</reference>
<dbReference type="Pfam" id="PF00550">
    <property type="entry name" value="PP-binding"/>
    <property type="match status" value="1"/>
</dbReference>